<accession>A0A1B8GEW0</accession>
<reference evidence="2" key="2">
    <citation type="journal article" date="2018" name="Nat. Commun.">
        <title>Extreme sensitivity to ultraviolet light in the fungal pathogen causing white-nose syndrome of bats.</title>
        <authorList>
            <person name="Palmer J.M."/>
            <person name="Drees K.P."/>
            <person name="Foster J.T."/>
            <person name="Lindner D.L."/>
        </authorList>
    </citation>
    <scope>NUCLEOTIDE SEQUENCE [LARGE SCALE GENOMIC DNA]</scope>
    <source>
        <strain evidence="2">UAMH 10579</strain>
    </source>
</reference>
<sequence length="107" mass="12138">MSAVNLLKSPDDRNTWYIGPYGMFEIGPLRFPRSRKSVTYVHGRASGETWATHEDGEAVQAEFGVEMGHGDVVAAASALYLMIEPEDEETVMRMATRTERSWKTWRI</sequence>
<dbReference type="AlphaFoldDB" id="A0A1B8GEW0"/>
<dbReference type="Proteomes" id="UP000091956">
    <property type="component" value="Unassembled WGS sequence"/>
</dbReference>
<organism evidence="1 2">
    <name type="scientific">Pseudogymnoascus verrucosus</name>
    <dbReference type="NCBI Taxonomy" id="342668"/>
    <lineage>
        <taxon>Eukaryota</taxon>
        <taxon>Fungi</taxon>
        <taxon>Dikarya</taxon>
        <taxon>Ascomycota</taxon>
        <taxon>Pezizomycotina</taxon>
        <taxon>Leotiomycetes</taxon>
        <taxon>Thelebolales</taxon>
        <taxon>Thelebolaceae</taxon>
        <taxon>Pseudogymnoascus</taxon>
    </lineage>
</organism>
<evidence type="ECO:0000313" key="1">
    <source>
        <dbReference type="EMBL" id="OBT94357.1"/>
    </source>
</evidence>
<name>A0A1B8GEW0_9PEZI</name>
<gene>
    <name evidence="1" type="ORF">VE01_07690</name>
</gene>
<dbReference type="GeneID" id="28841076"/>
<proteinExistence type="predicted"/>
<reference evidence="1 2" key="1">
    <citation type="submission" date="2016-03" db="EMBL/GenBank/DDBJ databases">
        <title>Comparative genomics of Pseudogymnoascus destructans, the fungus causing white-nose syndrome of bats.</title>
        <authorList>
            <person name="Palmer J.M."/>
            <person name="Drees K.P."/>
            <person name="Foster J.T."/>
            <person name="Lindner D.L."/>
        </authorList>
    </citation>
    <scope>NUCLEOTIDE SEQUENCE [LARGE SCALE GENOMIC DNA]</scope>
    <source>
        <strain evidence="1 2">UAMH 10579</strain>
    </source>
</reference>
<dbReference type="RefSeq" id="XP_018128090.1">
    <property type="nucleotide sequence ID" value="XM_018277123.1"/>
</dbReference>
<evidence type="ECO:0000313" key="2">
    <source>
        <dbReference type="Proteomes" id="UP000091956"/>
    </source>
</evidence>
<protein>
    <submittedName>
        <fullName evidence="1">Uncharacterized protein</fullName>
    </submittedName>
</protein>
<keyword evidence="2" id="KW-1185">Reference proteome</keyword>
<dbReference type="EMBL" id="KV460244">
    <property type="protein sequence ID" value="OBT94357.1"/>
    <property type="molecule type" value="Genomic_DNA"/>
</dbReference>
<dbReference type="OrthoDB" id="3440015at2759"/>